<dbReference type="GO" id="GO:0000976">
    <property type="term" value="F:transcription cis-regulatory region binding"/>
    <property type="evidence" value="ECO:0007669"/>
    <property type="project" value="TreeGrafter"/>
</dbReference>
<sequence>MDTTPGRREENKARTRSALEQAAARLFEEHGFAATTVRDIAAAAGVGERTFFRYFPSKEDLVLQQVRDLIPGMMADVRGRPATEAPLTALREAIVAWLERTGTTPTILVSGPPKGSERQHLEGHALQVDLEDAITEAFLDRLEAAGADRHASPTVLRAAVQARAGVAALRGLMLVHSDDASAAADMARLVRDAFMALEP</sequence>
<dbReference type="Gene3D" id="1.10.357.10">
    <property type="entry name" value="Tetracycline Repressor, domain 2"/>
    <property type="match status" value="1"/>
</dbReference>
<dbReference type="SUPFAM" id="SSF46689">
    <property type="entry name" value="Homeodomain-like"/>
    <property type="match status" value="1"/>
</dbReference>
<dbReference type="GO" id="GO:0003700">
    <property type="term" value="F:DNA-binding transcription factor activity"/>
    <property type="evidence" value="ECO:0007669"/>
    <property type="project" value="TreeGrafter"/>
</dbReference>
<organism evidence="6 7">
    <name type="scientific">Actinospica durhamensis</name>
    <dbReference type="NCBI Taxonomy" id="1508375"/>
    <lineage>
        <taxon>Bacteria</taxon>
        <taxon>Bacillati</taxon>
        <taxon>Actinomycetota</taxon>
        <taxon>Actinomycetes</taxon>
        <taxon>Catenulisporales</taxon>
        <taxon>Actinospicaceae</taxon>
        <taxon>Actinospica</taxon>
    </lineage>
</organism>
<evidence type="ECO:0000256" key="2">
    <source>
        <dbReference type="ARBA" id="ARBA00023125"/>
    </source>
</evidence>
<evidence type="ECO:0000313" key="7">
    <source>
        <dbReference type="Proteomes" id="UP000675781"/>
    </source>
</evidence>
<keyword evidence="7" id="KW-1185">Reference proteome</keyword>
<evidence type="ECO:0000313" key="6">
    <source>
        <dbReference type="EMBL" id="MBR7834227.1"/>
    </source>
</evidence>
<dbReference type="AlphaFoldDB" id="A0A941EM61"/>
<dbReference type="InterPro" id="IPR050109">
    <property type="entry name" value="HTH-type_TetR-like_transc_reg"/>
</dbReference>
<keyword evidence="1" id="KW-0805">Transcription regulation</keyword>
<evidence type="ECO:0000256" key="3">
    <source>
        <dbReference type="ARBA" id="ARBA00023163"/>
    </source>
</evidence>
<dbReference type="PRINTS" id="PR00455">
    <property type="entry name" value="HTHTETR"/>
</dbReference>
<dbReference type="InterPro" id="IPR009057">
    <property type="entry name" value="Homeodomain-like_sf"/>
</dbReference>
<dbReference type="Pfam" id="PF00440">
    <property type="entry name" value="TetR_N"/>
    <property type="match status" value="1"/>
</dbReference>
<comment type="caution">
    <text evidence="6">The sequence shown here is derived from an EMBL/GenBank/DDBJ whole genome shotgun (WGS) entry which is preliminary data.</text>
</comment>
<dbReference type="RefSeq" id="WP_212528747.1">
    <property type="nucleotide sequence ID" value="NZ_JAGSOG010000052.1"/>
</dbReference>
<name>A0A941EM61_9ACTN</name>
<dbReference type="InterPro" id="IPR023772">
    <property type="entry name" value="DNA-bd_HTH_TetR-type_CS"/>
</dbReference>
<dbReference type="PANTHER" id="PTHR30055:SF238">
    <property type="entry name" value="MYCOFACTOCIN BIOSYNTHESIS TRANSCRIPTIONAL REGULATOR MFTR-RELATED"/>
    <property type="match status" value="1"/>
</dbReference>
<keyword evidence="3" id="KW-0804">Transcription</keyword>
<evidence type="ECO:0000256" key="1">
    <source>
        <dbReference type="ARBA" id="ARBA00023015"/>
    </source>
</evidence>
<dbReference type="InterPro" id="IPR001647">
    <property type="entry name" value="HTH_TetR"/>
</dbReference>
<protein>
    <submittedName>
        <fullName evidence="6">TetR family transcriptional regulator</fullName>
    </submittedName>
</protein>
<proteinExistence type="predicted"/>
<reference evidence="6" key="1">
    <citation type="submission" date="2021-04" db="EMBL/GenBank/DDBJ databases">
        <title>Genome based classification of Actinospica acidithermotolerans sp. nov., an actinobacterium isolated from an Indonesian hot spring.</title>
        <authorList>
            <person name="Kusuma A.B."/>
            <person name="Putra K.E."/>
            <person name="Nafisah S."/>
            <person name="Loh J."/>
            <person name="Nouioui I."/>
            <person name="Goodfellow M."/>
        </authorList>
    </citation>
    <scope>NUCLEOTIDE SEQUENCE</scope>
    <source>
        <strain evidence="6">CSCA 57</strain>
    </source>
</reference>
<dbReference type="EMBL" id="JAGSOG010000052">
    <property type="protein sequence ID" value="MBR7834227.1"/>
    <property type="molecule type" value="Genomic_DNA"/>
</dbReference>
<dbReference type="PROSITE" id="PS01081">
    <property type="entry name" value="HTH_TETR_1"/>
    <property type="match status" value="1"/>
</dbReference>
<feature type="DNA-binding region" description="H-T-H motif" evidence="4">
    <location>
        <begin position="36"/>
        <end position="55"/>
    </location>
</feature>
<gene>
    <name evidence="6" type="ORF">KDL01_13210</name>
</gene>
<evidence type="ECO:0000256" key="4">
    <source>
        <dbReference type="PROSITE-ProRule" id="PRU00335"/>
    </source>
</evidence>
<dbReference type="PROSITE" id="PS50977">
    <property type="entry name" value="HTH_TETR_2"/>
    <property type="match status" value="1"/>
</dbReference>
<dbReference type="PANTHER" id="PTHR30055">
    <property type="entry name" value="HTH-TYPE TRANSCRIPTIONAL REGULATOR RUTR"/>
    <property type="match status" value="1"/>
</dbReference>
<keyword evidence="2 4" id="KW-0238">DNA-binding</keyword>
<accession>A0A941EM61</accession>
<evidence type="ECO:0000259" key="5">
    <source>
        <dbReference type="PROSITE" id="PS50977"/>
    </source>
</evidence>
<feature type="domain" description="HTH tetR-type" evidence="5">
    <location>
        <begin position="13"/>
        <end position="73"/>
    </location>
</feature>
<dbReference type="Proteomes" id="UP000675781">
    <property type="component" value="Unassembled WGS sequence"/>
</dbReference>